<dbReference type="InterPro" id="IPR051681">
    <property type="entry name" value="Ser/Thr_Kinases-Pseudokinases"/>
</dbReference>
<dbReference type="PROSITE" id="PS50011">
    <property type="entry name" value="PROTEIN_KINASE_DOM"/>
    <property type="match status" value="1"/>
</dbReference>
<dbReference type="AlphaFoldDB" id="A0A397VWA2"/>
<evidence type="ECO:0000313" key="4">
    <source>
        <dbReference type="Proteomes" id="UP000266673"/>
    </source>
</evidence>
<gene>
    <name evidence="3" type="ORF">C2G38_2169010</name>
</gene>
<accession>A0A397VWA2</accession>
<feature type="domain" description="Protein kinase" evidence="2">
    <location>
        <begin position="30"/>
        <end position="288"/>
    </location>
</feature>
<dbReference type="PROSITE" id="PS00107">
    <property type="entry name" value="PROTEIN_KINASE_ATP"/>
    <property type="match status" value="1"/>
</dbReference>
<dbReference type="SUPFAM" id="SSF56112">
    <property type="entry name" value="Protein kinase-like (PK-like)"/>
    <property type="match status" value="1"/>
</dbReference>
<organism evidence="3 4">
    <name type="scientific">Gigaspora rosea</name>
    <dbReference type="NCBI Taxonomy" id="44941"/>
    <lineage>
        <taxon>Eukaryota</taxon>
        <taxon>Fungi</taxon>
        <taxon>Fungi incertae sedis</taxon>
        <taxon>Mucoromycota</taxon>
        <taxon>Glomeromycotina</taxon>
        <taxon>Glomeromycetes</taxon>
        <taxon>Diversisporales</taxon>
        <taxon>Gigasporaceae</taxon>
        <taxon>Gigaspora</taxon>
    </lineage>
</organism>
<evidence type="ECO:0000259" key="2">
    <source>
        <dbReference type="PROSITE" id="PS50011"/>
    </source>
</evidence>
<reference evidence="3 4" key="1">
    <citation type="submission" date="2018-06" db="EMBL/GenBank/DDBJ databases">
        <title>Comparative genomics reveals the genomic features of Rhizophagus irregularis, R. cerebriforme, R. diaphanum and Gigaspora rosea, and their symbiotic lifestyle signature.</title>
        <authorList>
            <person name="Morin E."/>
            <person name="San Clemente H."/>
            <person name="Chen E.C.H."/>
            <person name="De La Providencia I."/>
            <person name="Hainaut M."/>
            <person name="Kuo A."/>
            <person name="Kohler A."/>
            <person name="Murat C."/>
            <person name="Tang N."/>
            <person name="Roy S."/>
            <person name="Loubradou J."/>
            <person name="Henrissat B."/>
            <person name="Grigoriev I.V."/>
            <person name="Corradi N."/>
            <person name="Roux C."/>
            <person name="Martin F.M."/>
        </authorList>
    </citation>
    <scope>NUCLEOTIDE SEQUENCE [LARGE SCALE GENOMIC DNA]</scope>
    <source>
        <strain evidence="3 4">DAOM 194757</strain>
    </source>
</reference>
<evidence type="ECO:0000313" key="3">
    <source>
        <dbReference type="EMBL" id="RIB24263.1"/>
    </source>
</evidence>
<dbReference type="Gene3D" id="1.10.510.10">
    <property type="entry name" value="Transferase(Phosphotransferase) domain 1"/>
    <property type="match status" value="1"/>
</dbReference>
<keyword evidence="1" id="KW-0067">ATP-binding</keyword>
<keyword evidence="3" id="KW-0418">Kinase</keyword>
<dbReference type="PIRSF" id="PIRSF000654">
    <property type="entry name" value="Integrin-linked_kinase"/>
    <property type="match status" value="1"/>
</dbReference>
<dbReference type="InterPro" id="IPR001245">
    <property type="entry name" value="Ser-Thr/Tyr_kinase_cat_dom"/>
</dbReference>
<dbReference type="GO" id="GO:0004674">
    <property type="term" value="F:protein serine/threonine kinase activity"/>
    <property type="evidence" value="ECO:0007669"/>
    <property type="project" value="TreeGrafter"/>
</dbReference>
<dbReference type="PANTHER" id="PTHR44329">
    <property type="entry name" value="SERINE/THREONINE-PROTEIN KINASE TNNI3K-RELATED"/>
    <property type="match status" value="1"/>
</dbReference>
<feature type="binding site" evidence="1">
    <location>
        <position position="59"/>
    </location>
    <ligand>
        <name>ATP</name>
        <dbReference type="ChEBI" id="CHEBI:30616"/>
    </ligand>
</feature>
<proteinExistence type="predicted"/>
<evidence type="ECO:0000256" key="1">
    <source>
        <dbReference type="PROSITE-ProRule" id="PRU10141"/>
    </source>
</evidence>
<dbReference type="GO" id="GO:0005524">
    <property type="term" value="F:ATP binding"/>
    <property type="evidence" value="ECO:0007669"/>
    <property type="project" value="UniProtKB-UniRule"/>
</dbReference>
<comment type="caution">
    <text evidence="3">The sequence shown here is derived from an EMBL/GenBank/DDBJ whole genome shotgun (WGS) entry which is preliminary data.</text>
</comment>
<protein>
    <submittedName>
        <fullName evidence="3">Kinase-like domain-containing protein</fullName>
    </submittedName>
</protein>
<dbReference type="InterPro" id="IPR011009">
    <property type="entry name" value="Kinase-like_dom_sf"/>
</dbReference>
<dbReference type="InterPro" id="IPR000719">
    <property type="entry name" value="Prot_kinase_dom"/>
</dbReference>
<name>A0A397VWA2_9GLOM</name>
<dbReference type="Pfam" id="PF07714">
    <property type="entry name" value="PK_Tyr_Ser-Thr"/>
    <property type="match status" value="1"/>
</dbReference>
<sequence>MEYPKSKSLTEWLEKAISNEYMNIFDHNKFVNRVEIGRGGFGIVNKCTWTDCKLAVALKTLGDGADFDDRINPEFVRELWLLQKISFHPNIIQFYGLIKDPNIKNYEMVLQFAADGDLRCYLRNNFAILEWTDKLRMAEEITLGLLFLHSNNIVHLDLHSKNILVHEGKMMIADFGLSKRLDETSAASRSKTQGLTAYVDPQCFINDAYKRNKSSDIYALGVILWEITSGRPPFHAIRSQEAIAIQIFQNKRETPVENTPKGYVRLYERCWDGDPKKRPEINILHETLECLKSEENLPDLEKLTIQDNSPSENRYLGPPIVNPVLN</sequence>
<keyword evidence="1" id="KW-0547">Nucleotide-binding</keyword>
<dbReference type="InterPro" id="IPR017441">
    <property type="entry name" value="Protein_kinase_ATP_BS"/>
</dbReference>
<keyword evidence="4" id="KW-1185">Reference proteome</keyword>
<dbReference type="PRINTS" id="PR00109">
    <property type="entry name" value="TYRKINASE"/>
</dbReference>
<dbReference type="OrthoDB" id="2441994at2759"/>
<dbReference type="Proteomes" id="UP000266673">
    <property type="component" value="Unassembled WGS sequence"/>
</dbReference>
<keyword evidence="3" id="KW-0808">Transferase</keyword>
<dbReference type="EMBL" id="QKWP01000223">
    <property type="protein sequence ID" value="RIB24263.1"/>
    <property type="molecule type" value="Genomic_DNA"/>
</dbReference>
<dbReference type="STRING" id="44941.A0A397VWA2"/>